<keyword evidence="2" id="KW-1185">Reference proteome</keyword>
<organism evidence="1 2">
    <name type="scientific">Rhizopus stolonifer</name>
    <name type="common">Rhizopus nigricans</name>
    <dbReference type="NCBI Taxonomy" id="4846"/>
    <lineage>
        <taxon>Eukaryota</taxon>
        <taxon>Fungi</taxon>
        <taxon>Fungi incertae sedis</taxon>
        <taxon>Mucoromycota</taxon>
        <taxon>Mucoromycotina</taxon>
        <taxon>Mucoromycetes</taxon>
        <taxon>Mucorales</taxon>
        <taxon>Mucorineae</taxon>
        <taxon>Rhizopodaceae</taxon>
        <taxon>Rhizopus</taxon>
    </lineage>
</organism>
<evidence type="ECO:0000313" key="2">
    <source>
        <dbReference type="Proteomes" id="UP000253551"/>
    </source>
</evidence>
<sequence length="112" mass="12764">AHTQKEMGTYKKQLKQLTTQLHGEAEVVLFNELIAQIENKLEEDRQASFSDYFRSRCEASTDRLPSLVKSPLGKNSSDVVIVNENCFMGSLTSLSVKYPVSVYYSFVLFENF</sequence>
<dbReference type="Proteomes" id="UP000253551">
    <property type="component" value="Unassembled WGS sequence"/>
</dbReference>
<protein>
    <submittedName>
        <fullName evidence="1">Uncharacterized protein</fullName>
    </submittedName>
</protein>
<dbReference type="AlphaFoldDB" id="A0A367IT58"/>
<name>A0A367IT58_RHIST</name>
<proteinExistence type="predicted"/>
<comment type="caution">
    <text evidence="1">The sequence shown here is derived from an EMBL/GenBank/DDBJ whole genome shotgun (WGS) entry which is preliminary data.</text>
</comment>
<evidence type="ECO:0000313" key="1">
    <source>
        <dbReference type="EMBL" id="RCH80880.1"/>
    </source>
</evidence>
<gene>
    <name evidence="1" type="ORF">CU098_006714</name>
</gene>
<feature type="non-terminal residue" evidence="1">
    <location>
        <position position="1"/>
    </location>
</feature>
<reference evidence="1 2" key="1">
    <citation type="journal article" date="2018" name="G3 (Bethesda)">
        <title>Phylogenetic and Phylogenomic Definition of Rhizopus Species.</title>
        <authorList>
            <person name="Gryganskyi A.P."/>
            <person name="Golan J."/>
            <person name="Dolatabadi S."/>
            <person name="Mondo S."/>
            <person name="Robb S."/>
            <person name="Idnurm A."/>
            <person name="Muszewska A."/>
            <person name="Steczkiewicz K."/>
            <person name="Masonjones S."/>
            <person name="Liao H.L."/>
            <person name="Gajdeczka M.T."/>
            <person name="Anike F."/>
            <person name="Vuek A."/>
            <person name="Anishchenko I.M."/>
            <person name="Voigt K."/>
            <person name="de Hoog G.S."/>
            <person name="Smith M.E."/>
            <person name="Heitman J."/>
            <person name="Vilgalys R."/>
            <person name="Stajich J.E."/>
        </authorList>
    </citation>
    <scope>NUCLEOTIDE SEQUENCE [LARGE SCALE GENOMIC DNA]</scope>
    <source>
        <strain evidence="1 2">LSU 92-RS-03</strain>
    </source>
</reference>
<dbReference type="EMBL" id="PJQM01005774">
    <property type="protein sequence ID" value="RCH80880.1"/>
    <property type="molecule type" value="Genomic_DNA"/>
</dbReference>
<accession>A0A367IT58</accession>